<organism evidence="2 3">
    <name type="scientific">Marasmiellus scandens</name>
    <dbReference type="NCBI Taxonomy" id="2682957"/>
    <lineage>
        <taxon>Eukaryota</taxon>
        <taxon>Fungi</taxon>
        <taxon>Dikarya</taxon>
        <taxon>Basidiomycota</taxon>
        <taxon>Agaricomycotina</taxon>
        <taxon>Agaricomycetes</taxon>
        <taxon>Agaricomycetidae</taxon>
        <taxon>Agaricales</taxon>
        <taxon>Marasmiineae</taxon>
        <taxon>Omphalotaceae</taxon>
        <taxon>Marasmiellus</taxon>
    </lineage>
</organism>
<evidence type="ECO:0000256" key="1">
    <source>
        <dbReference type="SAM" id="MobiDB-lite"/>
    </source>
</evidence>
<name>A0ABR1IY29_9AGAR</name>
<accession>A0ABR1IY29</accession>
<protein>
    <submittedName>
        <fullName evidence="2">Uncharacterized protein</fullName>
    </submittedName>
</protein>
<comment type="caution">
    <text evidence="2">The sequence shown here is derived from an EMBL/GenBank/DDBJ whole genome shotgun (WGS) entry which is preliminary data.</text>
</comment>
<feature type="region of interest" description="Disordered" evidence="1">
    <location>
        <begin position="1"/>
        <end position="20"/>
    </location>
</feature>
<feature type="compositionally biased region" description="Polar residues" evidence="1">
    <location>
        <begin position="8"/>
        <end position="19"/>
    </location>
</feature>
<gene>
    <name evidence="2" type="ORF">VKT23_015359</name>
</gene>
<evidence type="ECO:0000313" key="3">
    <source>
        <dbReference type="Proteomes" id="UP001498398"/>
    </source>
</evidence>
<evidence type="ECO:0000313" key="2">
    <source>
        <dbReference type="EMBL" id="KAK7444347.1"/>
    </source>
</evidence>
<keyword evidence="3" id="KW-1185">Reference proteome</keyword>
<proteinExistence type="predicted"/>
<dbReference type="EMBL" id="JBANRG010000051">
    <property type="protein sequence ID" value="KAK7444347.1"/>
    <property type="molecule type" value="Genomic_DNA"/>
</dbReference>
<reference evidence="2 3" key="1">
    <citation type="submission" date="2024-01" db="EMBL/GenBank/DDBJ databases">
        <title>A draft genome for the cacao thread blight pathogen Marasmiellus scandens.</title>
        <authorList>
            <person name="Baruah I.K."/>
            <person name="Leung J."/>
            <person name="Bukari Y."/>
            <person name="Amoako-Attah I."/>
            <person name="Meinhardt L.W."/>
            <person name="Bailey B.A."/>
            <person name="Cohen S.P."/>
        </authorList>
    </citation>
    <scope>NUCLEOTIDE SEQUENCE [LARGE SCALE GENOMIC DNA]</scope>
    <source>
        <strain evidence="2 3">GH-19</strain>
    </source>
</reference>
<dbReference type="Proteomes" id="UP001498398">
    <property type="component" value="Unassembled WGS sequence"/>
</dbReference>
<sequence>MSFDRPPSYQTVNHATGNVNPVDEEHRISTANSSSVTLVATSSLSADPQGLVRLSWHPEAPQQFDNADDSHRIPFGAPPGYRRAERPETNVQYSFSPSSPNTMLLIPSANSPNTRPKFHVSVGMNPVIPLSYVTTVRQGGTENGAFVGEFEMGFLGSTHSSLYEWVTFDRRDHVELPRALQIIKKTSDGKKTLKVENPWKKALKWTYHDQTFYWFYETRYSVDLRRVCYATAEMPQDKAKVYARFTPRTKRTDGIITMETLEVTPEGHDFLDQIFVSLLILERQRLTPDIRIAES</sequence>